<organism evidence="1 2">
    <name type="scientific">Saccharicrinis fermentans DSM 9555 = JCM 21142</name>
    <dbReference type="NCBI Taxonomy" id="869213"/>
    <lineage>
        <taxon>Bacteria</taxon>
        <taxon>Pseudomonadati</taxon>
        <taxon>Bacteroidota</taxon>
        <taxon>Bacteroidia</taxon>
        <taxon>Marinilabiliales</taxon>
        <taxon>Marinilabiliaceae</taxon>
        <taxon>Saccharicrinis</taxon>
    </lineage>
</organism>
<keyword evidence="2" id="KW-1185">Reference proteome</keyword>
<evidence type="ECO:0000313" key="2">
    <source>
        <dbReference type="Proteomes" id="UP000019402"/>
    </source>
</evidence>
<reference evidence="1 2" key="1">
    <citation type="journal article" date="2014" name="Genome Announc.">
        <title>Draft Genome Sequence of Cytophaga fermentans JCM 21142T, a Facultative Anaerobe Isolated from Marine Mud.</title>
        <authorList>
            <person name="Starns D."/>
            <person name="Oshima K."/>
            <person name="Suda W."/>
            <person name="Iino T."/>
            <person name="Yuki M."/>
            <person name="Inoue J."/>
            <person name="Kitamura K."/>
            <person name="Iida T."/>
            <person name="Darby A."/>
            <person name="Hattori M."/>
            <person name="Ohkuma M."/>
        </authorList>
    </citation>
    <scope>NUCLEOTIDE SEQUENCE [LARGE SCALE GENOMIC DNA]</scope>
    <source>
        <strain evidence="1 2">JCM 21142</strain>
    </source>
</reference>
<protein>
    <submittedName>
        <fullName evidence="1">Uncharacterized protein</fullName>
    </submittedName>
</protein>
<comment type="caution">
    <text evidence="1">The sequence shown here is derived from an EMBL/GenBank/DDBJ whole genome shotgun (WGS) entry which is preliminary data.</text>
</comment>
<proteinExistence type="predicted"/>
<evidence type="ECO:0000313" key="1">
    <source>
        <dbReference type="EMBL" id="GAF05280.1"/>
    </source>
</evidence>
<name>W7Y366_9BACT</name>
<accession>W7Y366</accession>
<gene>
    <name evidence="1" type="ORF">JCM21142_94007</name>
</gene>
<dbReference type="AlphaFoldDB" id="W7Y366"/>
<sequence length="67" mass="7789">MSNFKLCKYTKTCPVFKGEVAINGTPLSIYRNVFCRRGDKGWNNCEQYLEFKVNSLSKNTSFNVKNR</sequence>
<dbReference type="STRING" id="869213.GCA_000517085_00130"/>
<dbReference type="Proteomes" id="UP000019402">
    <property type="component" value="Unassembled WGS sequence"/>
</dbReference>
<dbReference type="EMBL" id="BAMD01000077">
    <property type="protein sequence ID" value="GAF05280.1"/>
    <property type="molecule type" value="Genomic_DNA"/>
</dbReference>